<dbReference type="SUPFAM" id="SSF51445">
    <property type="entry name" value="(Trans)glycosidases"/>
    <property type="match status" value="1"/>
</dbReference>
<proteinExistence type="predicted"/>
<dbReference type="Gene3D" id="3.20.20.80">
    <property type="entry name" value="Glycosidases"/>
    <property type="match status" value="1"/>
</dbReference>
<keyword evidence="2" id="KW-1185">Reference proteome</keyword>
<accession>A0A5C4T116</accession>
<evidence type="ECO:0000313" key="2">
    <source>
        <dbReference type="Proteomes" id="UP000307943"/>
    </source>
</evidence>
<sequence length="604" mass="68646">MIETARQTDYHLVEIRLRPGRPYTACRIQCSKDGSSWKPASLYADLDPESVLNGNTFLWNDGQTIGTVRLDGNTDRSLFWNPYIQFGEYEGFVKLKASFITTEDSYEEECGLHIGRKGVVFVADWKRRAENRPDGEPIPEQRRWDVVPAMPGSALCLKKKDKDGEPPLPLQIPLPAEGLYDIYFGIAKGGLRCLVKIGDEPYSRFEGNGSRYTAGPEGKYNVELYWARRRLRDGDCLEIAATHRTPGGHHDFGYLSYVKLVPCREPDAVPVHSSAAQYGRRQIDDLILYYEPLSYAVIGGIHDADTMNRHMLEEFLRVRPREIACQTARIGSKVLHRSEFLESYDMAAKADDNTVNDDFVKLAQNCDILRETLQYARGRDVRITSCIGMNRPYLWNPTFSEKFTREHPELIRGSDFDYASPEVREYALRLIGELIDSYDLDGIVLDYMRHCLHQTPETLIEVIGSTKRMLDRKDRVDGKKRELKIRFPANQWHYYKGMEACVLEGFVDGLIPSNLNTTFPLPSVEPYIRLCRGTGIKVYGCIDGWTAFLSSDPRIGAMTMHHTPKQLAEAIDAYTARGVDGIFVYQADQFTANPYLSPMLGAVP</sequence>
<reference evidence="1 2" key="1">
    <citation type="submission" date="2019-05" db="EMBL/GenBank/DDBJ databases">
        <title>We sequenced the genome of Paenibacillus hemerocallicola KCTC 33185 for further insight into its adaptation and study the phylogeny of Paenibacillus.</title>
        <authorList>
            <person name="Narsing Rao M.P."/>
        </authorList>
    </citation>
    <scope>NUCLEOTIDE SEQUENCE [LARGE SCALE GENOMIC DNA]</scope>
    <source>
        <strain evidence="1 2">KCTC 33185</strain>
    </source>
</reference>
<dbReference type="EMBL" id="VDCQ01000053">
    <property type="protein sequence ID" value="TNJ62782.1"/>
    <property type="molecule type" value="Genomic_DNA"/>
</dbReference>
<dbReference type="OrthoDB" id="9807519at2"/>
<dbReference type="InterPro" id="IPR017853">
    <property type="entry name" value="GH"/>
</dbReference>
<dbReference type="AlphaFoldDB" id="A0A5C4T116"/>
<protein>
    <recommendedName>
        <fullName evidence="3">Glycosyl hydrolase-like 10 domain-containing protein</fullName>
    </recommendedName>
</protein>
<dbReference type="Proteomes" id="UP000307943">
    <property type="component" value="Unassembled WGS sequence"/>
</dbReference>
<dbReference type="RefSeq" id="WP_139605717.1">
    <property type="nucleotide sequence ID" value="NZ_VDCQ01000053.1"/>
</dbReference>
<evidence type="ECO:0000313" key="1">
    <source>
        <dbReference type="EMBL" id="TNJ62782.1"/>
    </source>
</evidence>
<name>A0A5C4T116_9BACL</name>
<organism evidence="1 2">
    <name type="scientific">Paenibacillus hemerocallicola</name>
    <dbReference type="NCBI Taxonomy" id="1172614"/>
    <lineage>
        <taxon>Bacteria</taxon>
        <taxon>Bacillati</taxon>
        <taxon>Bacillota</taxon>
        <taxon>Bacilli</taxon>
        <taxon>Bacillales</taxon>
        <taxon>Paenibacillaceae</taxon>
        <taxon>Paenibacillus</taxon>
    </lineage>
</organism>
<comment type="caution">
    <text evidence="1">The sequence shown here is derived from an EMBL/GenBank/DDBJ whole genome shotgun (WGS) entry which is preliminary data.</text>
</comment>
<gene>
    <name evidence="1" type="ORF">FE784_28815</name>
</gene>
<evidence type="ECO:0008006" key="3">
    <source>
        <dbReference type="Google" id="ProtNLM"/>
    </source>
</evidence>